<evidence type="ECO:0000313" key="6">
    <source>
        <dbReference type="Proteomes" id="UP000836841"/>
    </source>
</evidence>
<dbReference type="Pfam" id="PF00400">
    <property type="entry name" value="WD40"/>
    <property type="match status" value="4"/>
</dbReference>
<dbReference type="EMBL" id="OU466858">
    <property type="protein sequence ID" value="CAH2043646.1"/>
    <property type="molecule type" value="Genomic_DNA"/>
</dbReference>
<dbReference type="InterPro" id="IPR019775">
    <property type="entry name" value="WD40_repeat_CS"/>
</dbReference>
<sequence length="502" mass="57379">MDDTIGSNGLVKKSEFIRIIIDALLSLGFGDIAATLEEESRIPLHSNPIKQFLELLKNGEWDRCIDALQGLELRERDDNAARVLLLEQKYLEFLKVENSVDALSTLRMMPPLGVDAERIRELSSKLMSGPGEDTERSVVLEKLRKLFPPAVIIPERRLEHLLETAFDLEVYECMYHNIPDSDLSLCSEHRCEKHKIPSETVQILEEHTDEVWFLKFSHNGKYLASASKDKSAIIWEIDAERKLLVKHKLVGHENPVVTVLWSPDDRQVITCGENEVIKRWDVNSGECVQSYERNGVGSVSCGWFHDGTGIIGAMEDRRIYLWNLDGTEIEHEQDQRAQKLSDVAMTTDGKWLVSVGKEPHKISLFDRVTRAERVIEEDDMITSFSLSKDSKYILIDLTTEMIQLWNIEGEPNKFYGFEGHKRKRLIIRSCFGGYEESFVASGSEDSQVYIWHRREPFLRLRVLPGHSGAVNCVSWNPTDLHMLASASDDGTIRIWGLDKKLN</sequence>
<proteinExistence type="predicted"/>
<dbReference type="InterPro" id="IPR001680">
    <property type="entry name" value="WD40_rpt"/>
</dbReference>
<dbReference type="Proteomes" id="UP000836841">
    <property type="component" value="Chromosome 2"/>
</dbReference>
<dbReference type="InterPro" id="IPR020472">
    <property type="entry name" value="WD40_PAC1"/>
</dbReference>
<dbReference type="InterPro" id="IPR015943">
    <property type="entry name" value="WD40/YVTN_repeat-like_dom_sf"/>
</dbReference>
<dbReference type="PROSITE" id="PS50294">
    <property type="entry name" value="WD_REPEATS_REGION"/>
    <property type="match status" value="3"/>
</dbReference>
<dbReference type="SUPFAM" id="SSF50978">
    <property type="entry name" value="WD40 repeat-like"/>
    <property type="match status" value="1"/>
</dbReference>
<dbReference type="PROSITE" id="PS50082">
    <property type="entry name" value="WD_REPEATS_2"/>
    <property type="match status" value="3"/>
</dbReference>
<feature type="domain" description="CTLH" evidence="4">
    <location>
        <begin position="45"/>
        <end position="101"/>
    </location>
</feature>
<name>A0AAU9RNN4_THLAR</name>
<keyword evidence="1 3" id="KW-0853">WD repeat</keyword>
<organism evidence="5 6">
    <name type="scientific">Thlaspi arvense</name>
    <name type="common">Field penny-cress</name>
    <dbReference type="NCBI Taxonomy" id="13288"/>
    <lineage>
        <taxon>Eukaryota</taxon>
        <taxon>Viridiplantae</taxon>
        <taxon>Streptophyta</taxon>
        <taxon>Embryophyta</taxon>
        <taxon>Tracheophyta</taxon>
        <taxon>Spermatophyta</taxon>
        <taxon>Magnoliopsida</taxon>
        <taxon>eudicotyledons</taxon>
        <taxon>Gunneridae</taxon>
        <taxon>Pentapetalae</taxon>
        <taxon>rosids</taxon>
        <taxon>malvids</taxon>
        <taxon>Brassicales</taxon>
        <taxon>Brassicaceae</taxon>
        <taxon>Thlaspideae</taxon>
        <taxon>Thlaspi</taxon>
    </lineage>
</organism>
<dbReference type="SMART" id="SM00668">
    <property type="entry name" value="CTLH"/>
    <property type="match status" value="1"/>
</dbReference>
<dbReference type="CDD" id="cd00200">
    <property type="entry name" value="WD40"/>
    <property type="match status" value="1"/>
</dbReference>
<evidence type="ECO:0000256" key="2">
    <source>
        <dbReference type="ARBA" id="ARBA00022737"/>
    </source>
</evidence>
<dbReference type="SMART" id="SM00320">
    <property type="entry name" value="WD40"/>
    <property type="match status" value="6"/>
</dbReference>
<dbReference type="InterPro" id="IPR036322">
    <property type="entry name" value="WD40_repeat_dom_sf"/>
</dbReference>
<gene>
    <name evidence="5" type="ORF">TAV2_LOCUS5647</name>
</gene>
<evidence type="ECO:0000259" key="4">
    <source>
        <dbReference type="PROSITE" id="PS50897"/>
    </source>
</evidence>
<protein>
    <recommendedName>
        <fullName evidence="4">CTLH domain-containing protein</fullName>
    </recommendedName>
</protein>
<feature type="repeat" description="WD" evidence="3">
    <location>
        <begin position="463"/>
        <end position="502"/>
    </location>
</feature>
<dbReference type="AlphaFoldDB" id="A0AAU9RNN4"/>
<dbReference type="PROSITE" id="PS50896">
    <property type="entry name" value="LISH"/>
    <property type="match status" value="1"/>
</dbReference>
<dbReference type="PROSITE" id="PS00678">
    <property type="entry name" value="WD_REPEATS_1"/>
    <property type="match status" value="1"/>
</dbReference>
<dbReference type="PROSITE" id="PS50897">
    <property type="entry name" value="CTLH"/>
    <property type="match status" value="1"/>
</dbReference>
<dbReference type="PANTHER" id="PTHR22838">
    <property type="entry name" value="WD REPEAT PROTEIN 26-RELATED"/>
    <property type="match status" value="1"/>
</dbReference>
<feature type="repeat" description="WD" evidence="3">
    <location>
        <begin position="204"/>
        <end position="245"/>
    </location>
</feature>
<accession>A0AAU9RNN4</accession>
<dbReference type="PANTHER" id="PTHR22838:SF6">
    <property type="entry name" value="WD REPEAT-CONTAINING PROTEIN 26 HOMOLOG"/>
    <property type="match status" value="1"/>
</dbReference>
<feature type="repeat" description="WD" evidence="3">
    <location>
        <begin position="249"/>
        <end position="290"/>
    </location>
</feature>
<evidence type="ECO:0000313" key="5">
    <source>
        <dbReference type="EMBL" id="CAH2043646.1"/>
    </source>
</evidence>
<evidence type="ECO:0000256" key="1">
    <source>
        <dbReference type="ARBA" id="ARBA00022574"/>
    </source>
</evidence>
<evidence type="ECO:0000256" key="3">
    <source>
        <dbReference type="PROSITE-ProRule" id="PRU00221"/>
    </source>
</evidence>
<dbReference type="PRINTS" id="PR00320">
    <property type="entry name" value="GPROTEINBRPT"/>
</dbReference>
<dbReference type="InterPro" id="IPR051350">
    <property type="entry name" value="WD_repeat-ST_regulator"/>
</dbReference>
<dbReference type="InterPro" id="IPR006594">
    <property type="entry name" value="LisH"/>
</dbReference>
<dbReference type="InterPro" id="IPR006595">
    <property type="entry name" value="CTLH_C"/>
</dbReference>
<dbReference type="Pfam" id="PF23627">
    <property type="entry name" value="LisH_WDR26"/>
    <property type="match status" value="1"/>
</dbReference>
<dbReference type="Gene3D" id="2.130.10.10">
    <property type="entry name" value="YVTN repeat-like/Quinoprotein amine dehydrogenase"/>
    <property type="match status" value="2"/>
</dbReference>
<keyword evidence="2" id="KW-0677">Repeat</keyword>
<keyword evidence="6" id="KW-1185">Reference proteome</keyword>
<reference evidence="5 6" key="1">
    <citation type="submission" date="2022-03" db="EMBL/GenBank/DDBJ databases">
        <authorList>
            <person name="Nunn A."/>
            <person name="Chopra R."/>
            <person name="Nunn A."/>
            <person name="Contreras Garrido A."/>
        </authorList>
    </citation>
    <scope>NUCLEOTIDE SEQUENCE [LARGE SCALE GENOMIC DNA]</scope>
</reference>